<reference evidence="1 2" key="1">
    <citation type="journal article" date="2021" name="Front. Microbiol.">
        <title>Comprehensive Comparative Genomics and Phenotyping of Methylobacterium Species.</title>
        <authorList>
            <person name="Alessa O."/>
            <person name="Ogura Y."/>
            <person name="Fujitani Y."/>
            <person name="Takami H."/>
            <person name="Hayashi T."/>
            <person name="Sahin N."/>
            <person name="Tani A."/>
        </authorList>
    </citation>
    <scope>NUCLEOTIDE SEQUENCE [LARGE SCALE GENOMIC DNA]</scope>
    <source>
        <strain evidence="1 2">DSM 23679</strain>
    </source>
</reference>
<keyword evidence="2" id="KW-1185">Reference proteome</keyword>
<name>A0ABQ4QPJ6_9HYPH</name>
<evidence type="ECO:0000313" key="1">
    <source>
        <dbReference type="EMBL" id="GJD47159.1"/>
    </source>
</evidence>
<accession>A0ABQ4QPJ6</accession>
<protein>
    <submittedName>
        <fullName evidence="1">Uncharacterized protein</fullName>
    </submittedName>
</protein>
<sequence length="216" mass="24538">MTFRNQGNQTKPLSPCPRIEVIQVMQFQFFDNGSNRRKGSSQHTMMLEAYCEGRLNLFKPYWKRTVALIEPKLVLKWADENLATGEMTASIHERYATLYAVANEIMADDDSEWSKMGHIGSKRENTRYIGQFVLVSRYKDGSMNCVVSIDGELLEAGRFQHDLRAKPGTGRRKAYAFYDPNGLYEAMKAEQLQIAETSIRAAAEPAEGTLGEVPWK</sequence>
<gene>
    <name evidence="1" type="ORF">AFCDBAGC_5045</name>
</gene>
<dbReference type="Proteomes" id="UP001055117">
    <property type="component" value="Unassembled WGS sequence"/>
</dbReference>
<organism evidence="1 2">
    <name type="scientific">Methylobacterium cerastii</name>
    <dbReference type="NCBI Taxonomy" id="932741"/>
    <lineage>
        <taxon>Bacteria</taxon>
        <taxon>Pseudomonadati</taxon>
        <taxon>Pseudomonadota</taxon>
        <taxon>Alphaproteobacteria</taxon>
        <taxon>Hyphomicrobiales</taxon>
        <taxon>Methylobacteriaceae</taxon>
        <taxon>Methylobacterium</taxon>
    </lineage>
</organism>
<dbReference type="EMBL" id="BPQG01000119">
    <property type="protein sequence ID" value="GJD47159.1"/>
    <property type="molecule type" value="Genomic_DNA"/>
</dbReference>
<proteinExistence type="predicted"/>
<evidence type="ECO:0000313" key="2">
    <source>
        <dbReference type="Proteomes" id="UP001055117"/>
    </source>
</evidence>
<comment type="caution">
    <text evidence="1">The sequence shown here is derived from an EMBL/GenBank/DDBJ whole genome shotgun (WGS) entry which is preliminary data.</text>
</comment>